<feature type="compositionally biased region" description="Polar residues" evidence="1">
    <location>
        <begin position="476"/>
        <end position="490"/>
    </location>
</feature>
<feature type="region of interest" description="Disordered" evidence="1">
    <location>
        <begin position="1"/>
        <end position="26"/>
    </location>
</feature>
<evidence type="ECO:0000259" key="2">
    <source>
        <dbReference type="Pfam" id="PF03372"/>
    </source>
</evidence>
<feature type="compositionally biased region" description="Basic and acidic residues" evidence="1">
    <location>
        <begin position="404"/>
        <end position="416"/>
    </location>
</feature>
<name>A0A8X7SEQ1_BRACI</name>
<dbReference type="PANTHER" id="PTHR31286">
    <property type="entry name" value="GLYCINE-RICH CELL WALL STRUCTURAL PROTEIN 1.8-LIKE"/>
    <property type="match status" value="1"/>
</dbReference>
<dbReference type="InterPro" id="IPR025558">
    <property type="entry name" value="DUF4283"/>
</dbReference>
<feature type="domain" description="DUF4283" evidence="3">
    <location>
        <begin position="37"/>
        <end position="117"/>
    </location>
</feature>
<dbReference type="Pfam" id="PF14392">
    <property type="entry name" value="zf-CCHC_4"/>
    <property type="match status" value="1"/>
</dbReference>
<feature type="compositionally biased region" description="Basic and acidic residues" evidence="1">
    <location>
        <begin position="365"/>
        <end position="376"/>
    </location>
</feature>
<organism evidence="5 6">
    <name type="scientific">Brassica carinata</name>
    <name type="common">Ethiopian mustard</name>
    <name type="synonym">Abyssinian cabbage</name>
    <dbReference type="NCBI Taxonomy" id="52824"/>
    <lineage>
        <taxon>Eukaryota</taxon>
        <taxon>Viridiplantae</taxon>
        <taxon>Streptophyta</taxon>
        <taxon>Embryophyta</taxon>
        <taxon>Tracheophyta</taxon>
        <taxon>Spermatophyta</taxon>
        <taxon>Magnoliopsida</taxon>
        <taxon>eudicotyledons</taxon>
        <taxon>Gunneridae</taxon>
        <taxon>Pentapetalae</taxon>
        <taxon>rosids</taxon>
        <taxon>malvids</taxon>
        <taxon>Brassicales</taxon>
        <taxon>Brassicaceae</taxon>
        <taxon>Brassiceae</taxon>
        <taxon>Brassica</taxon>
    </lineage>
</organism>
<feature type="domain" description="Endonuclease/exonuclease/phosphatase" evidence="2">
    <location>
        <begin position="629"/>
        <end position="776"/>
    </location>
</feature>
<keyword evidence="6" id="KW-1185">Reference proteome</keyword>
<gene>
    <name evidence="5" type="ORF">Bca52824_033424</name>
</gene>
<reference evidence="5 6" key="1">
    <citation type="submission" date="2020-02" db="EMBL/GenBank/DDBJ databases">
        <authorList>
            <person name="Ma Q."/>
            <person name="Huang Y."/>
            <person name="Song X."/>
            <person name="Pei D."/>
        </authorList>
    </citation>
    <scope>NUCLEOTIDE SEQUENCE [LARGE SCALE GENOMIC DNA]</scope>
    <source>
        <strain evidence="5">Sxm20200214</strain>
        <tissue evidence="5">Leaf</tissue>
    </source>
</reference>
<feature type="domain" description="Zinc knuckle CX2CX4HX4C" evidence="4">
    <location>
        <begin position="174"/>
        <end position="217"/>
    </location>
</feature>
<evidence type="ECO:0000259" key="4">
    <source>
        <dbReference type="Pfam" id="PF14392"/>
    </source>
</evidence>
<feature type="compositionally biased region" description="Basic and acidic residues" evidence="1">
    <location>
        <begin position="424"/>
        <end position="434"/>
    </location>
</feature>
<feature type="region of interest" description="Disordered" evidence="1">
    <location>
        <begin position="566"/>
        <end position="596"/>
    </location>
</feature>
<dbReference type="Gene3D" id="3.60.10.10">
    <property type="entry name" value="Endonuclease/exonuclease/phosphatase"/>
    <property type="match status" value="1"/>
</dbReference>
<feature type="compositionally biased region" description="Basic and acidic residues" evidence="1">
    <location>
        <begin position="242"/>
        <end position="259"/>
    </location>
</feature>
<feature type="compositionally biased region" description="Basic and acidic residues" evidence="1">
    <location>
        <begin position="386"/>
        <end position="395"/>
    </location>
</feature>
<feature type="region of interest" description="Disordered" evidence="1">
    <location>
        <begin position="468"/>
        <end position="532"/>
    </location>
</feature>
<feature type="compositionally biased region" description="Basic and acidic residues" evidence="1">
    <location>
        <begin position="300"/>
        <end position="309"/>
    </location>
</feature>
<proteinExistence type="predicted"/>
<accession>A0A8X7SEQ1</accession>
<evidence type="ECO:0000313" key="5">
    <source>
        <dbReference type="EMBL" id="KAG2304773.1"/>
    </source>
</evidence>
<protein>
    <recommendedName>
        <fullName evidence="7">DUF4283 domain-containing protein</fullName>
    </recommendedName>
</protein>
<evidence type="ECO:0000313" key="6">
    <source>
        <dbReference type="Proteomes" id="UP000886595"/>
    </source>
</evidence>
<feature type="region of interest" description="Disordered" evidence="1">
    <location>
        <begin position="220"/>
        <end position="452"/>
    </location>
</feature>
<dbReference type="InterPro" id="IPR025836">
    <property type="entry name" value="Zn_knuckle_CX2CX4HX4C"/>
</dbReference>
<dbReference type="OrthoDB" id="1112386at2759"/>
<evidence type="ECO:0000256" key="1">
    <source>
        <dbReference type="SAM" id="MobiDB-lite"/>
    </source>
</evidence>
<dbReference type="InterPro" id="IPR005135">
    <property type="entry name" value="Endo/exonuclease/phosphatase"/>
</dbReference>
<evidence type="ECO:0000259" key="3">
    <source>
        <dbReference type="Pfam" id="PF14111"/>
    </source>
</evidence>
<feature type="compositionally biased region" description="Basic and acidic residues" evidence="1">
    <location>
        <begin position="267"/>
        <end position="289"/>
    </location>
</feature>
<dbReference type="Pfam" id="PF03372">
    <property type="entry name" value="Exo_endo_phos"/>
    <property type="match status" value="1"/>
</dbReference>
<feature type="compositionally biased region" description="Polar residues" evidence="1">
    <location>
        <begin position="323"/>
        <end position="335"/>
    </location>
</feature>
<dbReference type="GO" id="GO:0003824">
    <property type="term" value="F:catalytic activity"/>
    <property type="evidence" value="ECO:0007669"/>
    <property type="project" value="InterPro"/>
</dbReference>
<evidence type="ECO:0008006" key="7">
    <source>
        <dbReference type="Google" id="ProtNLM"/>
    </source>
</evidence>
<dbReference type="Proteomes" id="UP000886595">
    <property type="component" value="Unassembled WGS sequence"/>
</dbReference>
<sequence>MSHRYTREEKRKWVAAPTQTNRKPPVQIPASDTTALIEENKFTLIGRVTNPAHQNTKALVEFFLQHWNVTGRFTGRDLGPLLFQFRFENEKDMLTILNKGPFHFKRWMILLQRWKPVVSEKFPAHLSFWIQIHGLPLHYWYDEAVRAIGKELGSVEDYCISTQAKVRVLINGLQPLEMVRDISLPSGEITQVEFDYDKLEKHCFNCKSLTHEKDDCPLLEKSRDRAKSPRRVDISQSNTLARLDERRKKYEERKKEREAYAQNHRAASHDFSRRNDYEVYRRDPRDNTHRQHSYGPVTSEYRRGRETSNQERNSSHGPAARTGSRNNLKISNSAYNEDDTRTRPQDSGSKTIQSPVLPPVVTHSWDLRRGLPHREEGDDSPVNVSSDRRPAKERILPALTPHSTDLRRALTLRDEGQGSGSHQSADRPSAKERLSLPSNGKPRLVTQGNSTGSIRLQDIEIQYLEEIMETPRPDNTRASGSKPFGTTRNSPLDEASPIRSLSEDRRHVSTRLGPLPTSSPLDRPPQSRLTDKPVIVTRSVAKRKAGNPQIQKRYSSSPLQGISLKKRRVTKVENSPRRIIQGGPSTITNHPKGAPKTTIIPAITKKRKDFRTMNQDEVVLRMFQKTEYTNHFTVPPSGTGGGLSLSWKQDVQVDILSSSPNFIDTAITLQQKPTFVSFIYGAPRSENRTEFWNKLIEIGLGRDEEAWLVVGDFNDLLDNSEKVGGPLRWEGSFLAFRSFVSQMGLWDLQHAGNSLSWRGNRYSHFIQSRLDRAMVNCKWAEAFPSSCCEYLRFEGSDLRPILVHLNQAASKKRGLFRFDRRLKDRPEIKDLVEEQWVSNAYDSVFGKICRIRRKIIEWTKLQNMNSKALILETQMKLEEALSSPSPDSVVIGALTQTLESAYKEEELFWRQRSRIQWLHSGDRNSNFFHAITRERRTINKFSEELIAKTISEYYSELFSSKNTVSLQVVDDCSLNSASIPHGIHGSWSVSDQSHMPF</sequence>
<dbReference type="Pfam" id="PF14111">
    <property type="entry name" value="DUF4283"/>
    <property type="match status" value="1"/>
</dbReference>
<dbReference type="InterPro" id="IPR040256">
    <property type="entry name" value="At4g02000-like"/>
</dbReference>
<feature type="compositionally biased region" description="Basic and acidic residues" evidence="1">
    <location>
        <begin position="220"/>
        <end position="233"/>
    </location>
</feature>
<feature type="compositionally biased region" description="Basic and acidic residues" evidence="1">
    <location>
        <begin position="1"/>
        <end position="12"/>
    </location>
</feature>
<dbReference type="PANTHER" id="PTHR31286:SF163">
    <property type="entry name" value="ZINC KNUCKLE CX2CX4HX4C DOMAIN-CONTAINING PROTEIN"/>
    <property type="match status" value="1"/>
</dbReference>
<dbReference type="SUPFAM" id="SSF56219">
    <property type="entry name" value="DNase I-like"/>
    <property type="match status" value="1"/>
</dbReference>
<comment type="caution">
    <text evidence="5">The sequence shown here is derived from an EMBL/GenBank/DDBJ whole genome shotgun (WGS) entry which is preliminary data.</text>
</comment>
<dbReference type="EMBL" id="JAAMPC010000007">
    <property type="protein sequence ID" value="KAG2304773.1"/>
    <property type="molecule type" value="Genomic_DNA"/>
</dbReference>
<feature type="compositionally biased region" description="Polar residues" evidence="1">
    <location>
        <begin position="345"/>
        <end position="354"/>
    </location>
</feature>
<dbReference type="InterPro" id="IPR036691">
    <property type="entry name" value="Endo/exonu/phosph_ase_sf"/>
</dbReference>
<dbReference type="AlphaFoldDB" id="A0A8X7SEQ1"/>